<comment type="caution">
    <text evidence="2">The sequence shown here is derived from an EMBL/GenBank/DDBJ whole genome shotgun (WGS) entry which is preliminary data.</text>
</comment>
<dbReference type="PROSITE" id="PS50234">
    <property type="entry name" value="VWFA"/>
    <property type="match status" value="1"/>
</dbReference>
<dbReference type="InterPro" id="IPR002035">
    <property type="entry name" value="VWF_A"/>
</dbReference>
<evidence type="ECO:0000259" key="1">
    <source>
        <dbReference type="PROSITE" id="PS50234"/>
    </source>
</evidence>
<dbReference type="Gene3D" id="3.40.50.410">
    <property type="entry name" value="von Willebrand factor, type A domain"/>
    <property type="match status" value="1"/>
</dbReference>
<dbReference type="EMBL" id="JARWBG010000001">
    <property type="protein sequence ID" value="MDH2387228.1"/>
    <property type="molecule type" value="Genomic_DNA"/>
</dbReference>
<accession>A0ABT6HG72</accession>
<dbReference type="PROSITE" id="PS51318">
    <property type="entry name" value="TAT"/>
    <property type="match status" value="1"/>
</dbReference>
<evidence type="ECO:0000313" key="2">
    <source>
        <dbReference type="EMBL" id="MDH2387228.1"/>
    </source>
</evidence>
<protein>
    <recommendedName>
        <fullName evidence="1">VWFA domain-containing protein</fullName>
    </recommendedName>
</protein>
<gene>
    <name evidence="2" type="ORF">QCN29_00190</name>
</gene>
<reference evidence="2 3" key="1">
    <citation type="submission" date="2023-04" db="EMBL/GenBank/DDBJ databases">
        <title>Streptomyces chengmaiensis sp. nov. isolated from the stem of mangrove plant in Hainan.</title>
        <authorList>
            <person name="Huang X."/>
            <person name="Zhou S."/>
            <person name="Chu X."/>
            <person name="Xie Y."/>
            <person name="Lin Y."/>
        </authorList>
    </citation>
    <scope>NUCLEOTIDE SEQUENCE [LARGE SCALE GENOMIC DNA]</scope>
    <source>
        <strain evidence="2 3">HNM0663</strain>
    </source>
</reference>
<dbReference type="InterPro" id="IPR006311">
    <property type="entry name" value="TAT_signal"/>
</dbReference>
<proteinExistence type="predicted"/>
<dbReference type="Proteomes" id="UP001223144">
    <property type="component" value="Unassembled WGS sequence"/>
</dbReference>
<keyword evidence="3" id="KW-1185">Reference proteome</keyword>
<feature type="domain" description="VWFA" evidence="1">
    <location>
        <begin position="45"/>
        <end position="234"/>
    </location>
</feature>
<sequence>MPLTSRLSRRRLLLLTVVGAALAVAATAAAVTLFLGRTASGPEHRAVFLVDASAVPSADAGNVYEFTDITDAVAATALNAADDDALSLRRFGGACDTPDNTAQLVPDAAQNGRPVANAVRNLKPSGQATLHSGILAAVDDLAESNAAHNRIIVITAHGADACTDPESLDRDITRRLDETDLDLDFRYVGYRLTDEDRRTLARTAAATDAPDPVQTDTTEDLATTLREFTVPSSYEAAPAEVPRQSTSVTACKTGEHHMGREIGPVPASLPLPEGFSLPSGTALYGYGDGGFLVGPAQARCTMLTIGAAAGTSVEVSAANGSRTMTYFLGSAHNHVTAACNDFGGIAPELEEELRGSPWQGCKADGDTQNIPTGSPGLYIGVSQWEPERRDFETPLPEGSLSFSLDVSDLRKGISSHSSSCTAHKDRLDLCTAAFTYHFIQLAEERGTSAEDIDRVSGKIASIISDAA</sequence>
<organism evidence="2 3">
    <name type="scientific">Streptomyces chengmaiensis</name>
    <dbReference type="NCBI Taxonomy" id="3040919"/>
    <lineage>
        <taxon>Bacteria</taxon>
        <taxon>Bacillati</taxon>
        <taxon>Actinomycetota</taxon>
        <taxon>Actinomycetes</taxon>
        <taxon>Kitasatosporales</taxon>
        <taxon>Streptomycetaceae</taxon>
        <taxon>Streptomyces</taxon>
    </lineage>
</organism>
<dbReference type="RefSeq" id="WP_279925368.1">
    <property type="nucleotide sequence ID" value="NZ_JARWBG010000001.1"/>
</dbReference>
<evidence type="ECO:0000313" key="3">
    <source>
        <dbReference type="Proteomes" id="UP001223144"/>
    </source>
</evidence>
<name>A0ABT6HG72_9ACTN</name>
<dbReference type="InterPro" id="IPR036465">
    <property type="entry name" value="vWFA_dom_sf"/>
</dbReference>